<dbReference type="InterPro" id="IPR043129">
    <property type="entry name" value="ATPase_NBD"/>
</dbReference>
<dbReference type="InterPro" id="IPR036388">
    <property type="entry name" value="WH-like_DNA-bd_sf"/>
</dbReference>
<accession>A0A2T0K176</accession>
<name>A0A2T0K176_9ACTN</name>
<dbReference type="GO" id="GO:0016301">
    <property type="term" value="F:kinase activity"/>
    <property type="evidence" value="ECO:0007669"/>
    <property type="project" value="UniProtKB-KW"/>
</dbReference>
<dbReference type="SUPFAM" id="SSF46785">
    <property type="entry name" value="Winged helix' DNA-binding domain"/>
    <property type="match status" value="1"/>
</dbReference>
<dbReference type="PANTHER" id="PTHR18964:SF149">
    <property type="entry name" value="BIFUNCTIONAL UDP-N-ACETYLGLUCOSAMINE 2-EPIMERASE_N-ACETYLMANNOSAMINE KINASE"/>
    <property type="match status" value="1"/>
</dbReference>
<dbReference type="SUPFAM" id="SSF53067">
    <property type="entry name" value="Actin-like ATPase domain"/>
    <property type="match status" value="1"/>
</dbReference>
<dbReference type="AlphaFoldDB" id="A0A2T0K176"/>
<sequence>MARRETPAAGPGSRALIVDVVRSAVTISRGELADLTGLTQPSISNIVRDLIAEGIIHEIGSTGAGQGRPRKLIAINPANRFGVGFHMGPDTLTSVAIDLTGGVIGREVVPRPPDGSWSPERLAERFHDFTECLDLPADRIEGLAVVAPASVPVEADLRAELTDRIGVPVLVENDAAAAALGEFWSRRVSREQAFGCVYLSAEVGAGFVFGGALFRGAGSGAGDLGHVSIHYDGRPCPCGSLGCVGQYASTTASVDAAREDPELRARLPLDGSASSAYDSIARAAVNGDPAAYTVLDQAAEYLGMAATSMANLLDLGRLVLTGPGVALAGSIYARRLRSHLARTAHSRQRHTLTVELSAQPRDAAGIGAAALVVQAAVAPGHGGLALQGAAVPAAVVPAAVAPGHGSER</sequence>
<evidence type="ECO:0000313" key="3">
    <source>
        <dbReference type="Proteomes" id="UP000239415"/>
    </source>
</evidence>
<dbReference type="OrthoDB" id="3189808at2"/>
<keyword evidence="2" id="KW-0808">Transferase</keyword>
<keyword evidence="3" id="KW-1185">Reference proteome</keyword>
<dbReference type="Proteomes" id="UP000239415">
    <property type="component" value="Unassembled WGS sequence"/>
</dbReference>
<dbReference type="InterPro" id="IPR036390">
    <property type="entry name" value="WH_DNA-bd_sf"/>
</dbReference>
<reference evidence="2 3" key="1">
    <citation type="submission" date="2018-03" db="EMBL/GenBank/DDBJ databases">
        <title>Genomic Encyclopedia of Archaeal and Bacterial Type Strains, Phase II (KMG-II): from individual species to whole genera.</title>
        <authorList>
            <person name="Goeker M."/>
        </authorList>
    </citation>
    <scope>NUCLEOTIDE SEQUENCE [LARGE SCALE GENOMIC DNA]</scope>
    <source>
        <strain evidence="2 3">DSM 43146</strain>
    </source>
</reference>
<gene>
    <name evidence="2" type="ORF">CLV67_119125</name>
</gene>
<comment type="caution">
    <text evidence="2">The sequence shown here is derived from an EMBL/GenBank/DDBJ whole genome shotgun (WGS) entry which is preliminary data.</text>
</comment>
<organism evidence="2 3">
    <name type="scientific">Actinoplanes italicus</name>
    <dbReference type="NCBI Taxonomy" id="113567"/>
    <lineage>
        <taxon>Bacteria</taxon>
        <taxon>Bacillati</taxon>
        <taxon>Actinomycetota</taxon>
        <taxon>Actinomycetes</taxon>
        <taxon>Micromonosporales</taxon>
        <taxon>Micromonosporaceae</taxon>
        <taxon>Actinoplanes</taxon>
    </lineage>
</organism>
<dbReference type="RefSeq" id="WP_106326891.1">
    <property type="nucleotide sequence ID" value="NZ_BOMO01000126.1"/>
</dbReference>
<keyword evidence="2" id="KW-0418">Kinase</keyword>
<dbReference type="EMBL" id="PVMZ01000019">
    <property type="protein sequence ID" value="PRX16544.1"/>
    <property type="molecule type" value="Genomic_DNA"/>
</dbReference>
<dbReference type="Gene3D" id="3.30.420.40">
    <property type="match status" value="2"/>
</dbReference>
<evidence type="ECO:0000256" key="1">
    <source>
        <dbReference type="ARBA" id="ARBA00006479"/>
    </source>
</evidence>
<protein>
    <submittedName>
        <fullName evidence="2">Putative NBD/HSP70 family sugar kinase</fullName>
    </submittedName>
</protein>
<evidence type="ECO:0000313" key="2">
    <source>
        <dbReference type="EMBL" id="PRX16544.1"/>
    </source>
</evidence>
<dbReference type="PANTHER" id="PTHR18964">
    <property type="entry name" value="ROK (REPRESSOR, ORF, KINASE) FAMILY"/>
    <property type="match status" value="1"/>
</dbReference>
<comment type="similarity">
    <text evidence="1">Belongs to the ROK (NagC/XylR) family.</text>
</comment>
<dbReference type="Pfam" id="PF00480">
    <property type="entry name" value="ROK"/>
    <property type="match status" value="1"/>
</dbReference>
<dbReference type="Gene3D" id="1.10.10.10">
    <property type="entry name" value="Winged helix-like DNA-binding domain superfamily/Winged helix DNA-binding domain"/>
    <property type="match status" value="1"/>
</dbReference>
<dbReference type="InterPro" id="IPR000600">
    <property type="entry name" value="ROK"/>
</dbReference>
<proteinExistence type="inferred from homology"/>